<proteinExistence type="predicted"/>
<dbReference type="InterPro" id="IPR008928">
    <property type="entry name" value="6-hairpin_glycosidase_sf"/>
</dbReference>
<accession>A0A562SWH4</accession>
<name>A0A562SWH4_9BACT</name>
<dbReference type="InterPro" id="IPR028028">
    <property type="entry name" value="DUF4450"/>
</dbReference>
<reference evidence="2 3" key="1">
    <citation type="journal article" date="2015" name="Stand. Genomic Sci.">
        <title>Genomic Encyclopedia of Bacterial and Archaeal Type Strains, Phase III: the genomes of soil and plant-associated and newly described type strains.</title>
        <authorList>
            <person name="Whitman W.B."/>
            <person name="Woyke T."/>
            <person name="Klenk H.P."/>
            <person name="Zhou Y."/>
            <person name="Lilburn T.G."/>
            <person name="Beck B.J."/>
            <person name="De Vos P."/>
            <person name="Vandamme P."/>
            <person name="Eisen J.A."/>
            <person name="Garrity G."/>
            <person name="Hugenholtz P."/>
            <person name="Kyrpides N.C."/>
        </authorList>
    </citation>
    <scope>NUCLEOTIDE SEQUENCE [LARGE SCALE GENOMIC DNA]</scope>
    <source>
        <strain evidence="2 3">CGMCC 1.7271</strain>
    </source>
</reference>
<dbReference type="SUPFAM" id="SSF48208">
    <property type="entry name" value="Six-hairpin glycosidases"/>
    <property type="match status" value="1"/>
</dbReference>
<dbReference type="Proteomes" id="UP000316167">
    <property type="component" value="Unassembled WGS sequence"/>
</dbReference>
<evidence type="ECO:0000313" key="3">
    <source>
        <dbReference type="Proteomes" id="UP000316167"/>
    </source>
</evidence>
<dbReference type="InterPro" id="IPR012341">
    <property type="entry name" value="6hp_glycosidase-like_sf"/>
</dbReference>
<dbReference type="GO" id="GO:0005975">
    <property type="term" value="P:carbohydrate metabolic process"/>
    <property type="evidence" value="ECO:0007669"/>
    <property type="project" value="InterPro"/>
</dbReference>
<dbReference type="Gene3D" id="1.50.10.10">
    <property type="match status" value="1"/>
</dbReference>
<evidence type="ECO:0000256" key="1">
    <source>
        <dbReference type="SAM" id="SignalP"/>
    </source>
</evidence>
<evidence type="ECO:0000313" key="2">
    <source>
        <dbReference type="EMBL" id="TWI85601.1"/>
    </source>
</evidence>
<gene>
    <name evidence="2" type="ORF">IQ13_0764</name>
</gene>
<dbReference type="CDD" id="cd11747">
    <property type="entry name" value="GH94N_like_1"/>
    <property type="match status" value="1"/>
</dbReference>
<dbReference type="RefSeq" id="WP_199758161.1">
    <property type="nucleotide sequence ID" value="NZ_VLLE01000002.1"/>
</dbReference>
<dbReference type="Pfam" id="PF14614">
    <property type="entry name" value="DUF4450"/>
    <property type="match status" value="1"/>
</dbReference>
<protein>
    <submittedName>
        <fullName evidence="2">Uncharacterized protein DUF4450</fullName>
    </submittedName>
</protein>
<sequence>MRLTVLLTLLLTLTQFSFAQEKKRWHGIERQVRYRPEGTDIIIENGTRRFNRALYGGNTAFRAEAGDLPEFALYMPGMGGNLKFGIIGNGKSKWLIECKKIKAIYRAGSMLYEIKDELLGEGIIRLHVLALYDREGMIVQLQTENVSTAVQFVAVYGGATGKKFSRDGDIGADPESSFYLKPEYCKDNVYQITKNNFSLLYGFAKPLTEEERYEVQHLPANANNNSSVAEKGKELTGVFPLTAVLKIADATKQQSPLALLQSDSTAVSPLITARLQLKDKQTYFFAVQKPEKNKTINYALLPQLFQQAEAARKKIAERIKVVTPDPFINTLGGVLGIAADGVWEDPSFMHGAVAWRMRLNGWRGAYVADVFGWHDRAKKHFNGYALSQVTTPASGPVVADTALHLGRQLEKLGTSLFSSGYISRNPGGDLRAHHYDMNLVFIDQLFNHFNWTGDTAYVRQMWPLLVRHLDWEKRNFDVDGDGLYDSYAAIWASDALQYSGGGVTHSSAYNYRSNKMAAQLAKIIGVDGSQYEAEANKILKAINQQLWMKQKGWYAEYKDLLGNKLLHESAALWTIYHAIDEGIADPFQAYQSLQYVKDFIPHIPILAKGLKDSSLYTLSTTNWQPYTWSLNNVALPELLHTSLAFWQGGDKEEAYRLWKSSLMESMYLGASPGNIQQLSFYDAIRGELYRDFADPIGMAGRTLVEGLFGVLPDALHNRLVIKPGLPHQWNNAALTTPNMQFVFKRTRLTEEYILQPSFSRPLHLQLIIPAYRESVESITVNGQSAKWKVVDSIIGTPSLQIDAAAAKSYLIVIKWKGEGFEKPLYKQAYNGKELVQVKLNKAIILNHYQPVEVLRNVVRTTNTVSGNVHHAGVNSLYLQLKQGDFSWFEPLNFSLIVDEPFVETVTITPDTKFETVDLTPHFNDAVTNIFKNEYLSPRPAVPTLQLPTQGIGNWAYPLTTANINDSGLRVKAGLKKELLINNIPFKSSSTEKKNIVFTSMWDNYPDSVVLPLSGAASHVYFLMTGSTNPMQSRMLNGTVVVHYTDGSSSVLELKNPENWWPIEQDYLIDGFAFTAGETKPTRVLLKTGEVMPANYKYSSIKGFSNFGIEGGAATVLHLKLDPNKQLKSLTLKTIANDVVIGLMSVTLIR</sequence>
<comment type="caution">
    <text evidence="2">The sequence shown here is derived from an EMBL/GenBank/DDBJ whole genome shotgun (WGS) entry which is preliminary data.</text>
</comment>
<feature type="chain" id="PRO_5021743981" evidence="1">
    <location>
        <begin position="20"/>
        <end position="1149"/>
    </location>
</feature>
<keyword evidence="3" id="KW-1185">Reference proteome</keyword>
<dbReference type="EMBL" id="VLLE01000002">
    <property type="protein sequence ID" value="TWI85601.1"/>
    <property type="molecule type" value="Genomic_DNA"/>
</dbReference>
<keyword evidence="1" id="KW-0732">Signal</keyword>
<feature type="signal peptide" evidence="1">
    <location>
        <begin position="1"/>
        <end position="19"/>
    </location>
</feature>
<organism evidence="2 3">
    <name type="scientific">Lacibacter cauensis</name>
    <dbReference type="NCBI Taxonomy" id="510947"/>
    <lineage>
        <taxon>Bacteria</taxon>
        <taxon>Pseudomonadati</taxon>
        <taxon>Bacteroidota</taxon>
        <taxon>Chitinophagia</taxon>
        <taxon>Chitinophagales</taxon>
        <taxon>Chitinophagaceae</taxon>
        <taxon>Lacibacter</taxon>
    </lineage>
</organism>
<dbReference type="AlphaFoldDB" id="A0A562SWH4"/>